<keyword evidence="1" id="KW-0472">Membrane</keyword>
<dbReference type="RefSeq" id="WP_108739736.1">
    <property type="nucleotide sequence ID" value="NZ_CP020918.1"/>
</dbReference>
<feature type="transmembrane region" description="Helical" evidence="1">
    <location>
        <begin position="96"/>
        <end position="118"/>
    </location>
</feature>
<dbReference type="KEGG" id="ffa:FFWV33_04100"/>
<name>A0A2S1LAR2_9FLAO</name>
<keyword evidence="1" id="KW-0812">Transmembrane</keyword>
<dbReference type="AlphaFoldDB" id="A0A2S1LAR2"/>
<reference evidence="2 3" key="1">
    <citation type="submission" date="2017-04" db="EMBL/GenBank/DDBJ databases">
        <title>Compelte genome sequence of WV33.</title>
        <authorList>
            <person name="Lee P.C."/>
        </authorList>
    </citation>
    <scope>NUCLEOTIDE SEQUENCE [LARGE SCALE GENOMIC DNA]</scope>
    <source>
        <strain evidence="2 3">WV33</strain>
    </source>
</reference>
<dbReference type="EMBL" id="CP020918">
    <property type="protein sequence ID" value="AWG20778.1"/>
    <property type="molecule type" value="Genomic_DNA"/>
</dbReference>
<evidence type="ECO:0000256" key="1">
    <source>
        <dbReference type="SAM" id="Phobius"/>
    </source>
</evidence>
<keyword evidence="3" id="KW-1185">Reference proteome</keyword>
<feature type="transmembrane region" description="Helical" evidence="1">
    <location>
        <begin position="124"/>
        <end position="149"/>
    </location>
</feature>
<organism evidence="2 3">
    <name type="scientific">Flavobacterium faecale</name>
    <dbReference type="NCBI Taxonomy" id="1355330"/>
    <lineage>
        <taxon>Bacteria</taxon>
        <taxon>Pseudomonadati</taxon>
        <taxon>Bacteroidota</taxon>
        <taxon>Flavobacteriia</taxon>
        <taxon>Flavobacteriales</taxon>
        <taxon>Flavobacteriaceae</taxon>
        <taxon>Flavobacterium</taxon>
    </lineage>
</organism>
<feature type="transmembrane region" description="Helical" evidence="1">
    <location>
        <begin position="161"/>
        <end position="181"/>
    </location>
</feature>
<feature type="transmembrane region" description="Helical" evidence="1">
    <location>
        <begin position="48"/>
        <end position="70"/>
    </location>
</feature>
<evidence type="ECO:0000313" key="3">
    <source>
        <dbReference type="Proteomes" id="UP000244527"/>
    </source>
</evidence>
<protein>
    <submittedName>
        <fullName evidence="2">Uncharacterized protein</fullName>
    </submittedName>
</protein>
<feature type="transmembrane region" description="Helical" evidence="1">
    <location>
        <begin position="24"/>
        <end position="42"/>
    </location>
</feature>
<accession>A0A2S1LAR2</accession>
<gene>
    <name evidence="2" type="ORF">FFWV33_04100</name>
</gene>
<keyword evidence="1" id="KW-1133">Transmembrane helix</keyword>
<dbReference type="Proteomes" id="UP000244527">
    <property type="component" value="Chromosome"/>
</dbReference>
<proteinExistence type="predicted"/>
<evidence type="ECO:0000313" key="2">
    <source>
        <dbReference type="EMBL" id="AWG20778.1"/>
    </source>
</evidence>
<dbReference type="OrthoDB" id="9812349at2"/>
<sequence length="184" mass="21276">MIEEYLNTWKTIFKIAEPLSRKNFWIFLVFNYIFFMIVTSIVEFLQLYSLSIAFSWLTIVFSLSTILAIIKILNNKQMPLAENDKANSLPIMDFKFFMKLLLASIMIGVVNGLLILILDSNSMNLIYILFFYCISLIPISFIVFLIIALRSNKEMTNMSLVNYYLIVLGISCFVNLLLNMVGSK</sequence>